<dbReference type="RefSeq" id="WP_155467781.1">
    <property type="nucleotide sequence ID" value="NZ_WNKY01000059.1"/>
</dbReference>
<gene>
    <name evidence="1" type="ORF">GM676_28585</name>
</gene>
<reference evidence="1 2" key="1">
    <citation type="submission" date="2019-11" db="EMBL/GenBank/DDBJ databases">
        <title>Type strains purchased from KCTC, JCM and DSMZ.</title>
        <authorList>
            <person name="Lu H."/>
        </authorList>
    </citation>
    <scope>NUCLEOTIDE SEQUENCE [LARGE SCALE GENOMIC DNA]</scope>
    <source>
        <strain evidence="1 2">KCTC 22382</strain>
    </source>
</reference>
<evidence type="ECO:0000313" key="2">
    <source>
        <dbReference type="Proteomes" id="UP000475582"/>
    </source>
</evidence>
<dbReference type="EMBL" id="WNKY01000059">
    <property type="protein sequence ID" value="MTV41517.1"/>
    <property type="molecule type" value="Genomic_DNA"/>
</dbReference>
<dbReference type="AlphaFoldDB" id="A0A6L6PS90"/>
<protein>
    <submittedName>
        <fullName evidence="1">Uncharacterized protein</fullName>
    </submittedName>
</protein>
<name>A0A6L6PS90_9BURK</name>
<comment type="caution">
    <text evidence="1">The sequence shown here is derived from an EMBL/GenBank/DDBJ whole genome shotgun (WGS) entry which is preliminary data.</text>
</comment>
<sequence length="176" mass="19768">MAYLQGNYGNPDLPDLASYDRTIAEAKKRQNATRDTLLRAKAKRDSLPDMTQFASLVAMYDQQLLSDAKAIRARYASNINTRQNLRPHYKILMDAYENEYLHNRGLEDEKIIAFFGNLVHDSLAGFAKDATLPSDPRVVYLGGDEKYKYAMIDRRPGAGAVQYASNENKKQGAVAS</sequence>
<organism evidence="1 2">
    <name type="scientific">Duganella radicis</name>
    <dbReference type="NCBI Taxonomy" id="551988"/>
    <lineage>
        <taxon>Bacteria</taxon>
        <taxon>Pseudomonadati</taxon>
        <taxon>Pseudomonadota</taxon>
        <taxon>Betaproteobacteria</taxon>
        <taxon>Burkholderiales</taxon>
        <taxon>Oxalobacteraceae</taxon>
        <taxon>Telluria group</taxon>
        <taxon>Duganella</taxon>
    </lineage>
</organism>
<accession>A0A6L6PS90</accession>
<dbReference type="Proteomes" id="UP000475582">
    <property type="component" value="Unassembled WGS sequence"/>
</dbReference>
<keyword evidence="2" id="KW-1185">Reference proteome</keyword>
<dbReference type="OrthoDB" id="4378831at2"/>
<proteinExistence type="predicted"/>
<evidence type="ECO:0000313" key="1">
    <source>
        <dbReference type="EMBL" id="MTV41517.1"/>
    </source>
</evidence>